<evidence type="ECO:0000313" key="3">
    <source>
        <dbReference type="EMBL" id="TFH67151.1"/>
    </source>
</evidence>
<protein>
    <submittedName>
        <fullName evidence="3">Autotransporter domain-containing protein</fullName>
    </submittedName>
</protein>
<dbReference type="SMART" id="SM00869">
    <property type="entry name" value="Autotransporter"/>
    <property type="match status" value="1"/>
</dbReference>
<name>A0A4Y8UGA3_9GAMM</name>
<keyword evidence="4" id="KW-1185">Reference proteome</keyword>
<dbReference type="SUPFAM" id="SSF103515">
    <property type="entry name" value="Autotransporter"/>
    <property type="match status" value="1"/>
</dbReference>
<dbReference type="EMBL" id="SPIA01000005">
    <property type="protein sequence ID" value="TFH67151.1"/>
    <property type="molecule type" value="Genomic_DNA"/>
</dbReference>
<feature type="domain" description="Autotransporter" evidence="2">
    <location>
        <begin position="2511"/>
        <end position="2775"/>
    </location>
</feature>
<comment type="caution">
    <text evidence="3">The sequence shown here is derived from an EMBL/GenBank/DDBJ whole genome shotgun (WGS) entry which is preliminary data.</text>
</comment>
<dbReference type="PROSITE" id="PS51208">
    <property type="entry name" value="AUTOTRANSPORTER"/>
    <property type="match status" value="1"/>
</dbReference>
<organism evidence="3 4">
    <name type="scientific">Gammaproteobacteria bacterium LSUCC0057</name>
    <dbReference type="NCBI Taxonomy" id="2559237"/>
    <lineage>
        <taxon>Bacteria</taxon>
        <taxon>Pseudomonadati</taxon>
        <taxon>Pseudomonadota</taxon>
        <taxon>Gammaproteobacteria</taxon>
        <taxon>Cellvibrionales</taxon>
        <taxon>Porticoccaceae</taxon>
        <taxon>SAR92 clade</taxon>
    </lineage>
</organism>
<gene>
    <name evidence="3" type="ORF">E3W66_09895</name>
</gene>
<dbReference type="OrthoDB" id="5710060at2"/>
<evidence type="ECO:0000259" key="2">
    <source>
        <dbReference type="PROSITE" id="PS51208"/>
    </source>
</evidence>
<proteinExistence type="predicted"/>
<dbReference type="InterPro" id="IPR036709">
    <property type="entry name" value="Autotransporte_beta_dom_sf"/>
</dbReference>
<dbReference type="InterPro" id="IPR005546">
    <property type="entry name" value="Autotransporte_beta"/>
</dbReference>
<evidence type="ECO:0000256" key="1">
    <source>
        <dbReference type="SAM" id="MobiDB-lite"/>
    </source>
</evidence>
<dbReference type="Pfam" id="PF03797">
    <property type="entry name" value="Autotransporter"/>
    <property type="match status" value="1"/>
</dbReference>
<feature type="region of interest" description="Disordered" evidence="1">
    <location>
        <begin position="273"/>
        <end position="293"/>
    </location>
</feature>
<dbReference type="Proteomes" id="UP000298133">
    <property type="component" value="Unassembled WGS sequence"/>
</dbReference>
<reference evidence="3 4" key="1">
    <citation type="submission" date="2019-03" db="EMBL/GenBank/DDBJ databases">
        <title>Draft genome of Gammaproteobacteria bacterium LSUCC0057, a member of the SAR92 clade.</title>
        <authorList>
            <person name="Lanclos V.C."/>
            <person name="Doiron C."/>
            <person name="Henson M.W."/>
            <person name="Thrash J.C."/>
        </authorList>
    </citation>
    <scope>NUCLEOTIDE SEQUENCE [LARGE SCALE GENOMIC DNA]</scope>
    <source>
        <strain evidence="3 4">LSUCC0057</strain>
    </source>
</reference>
<sequence length="2775" mass="286811">MSRTTKKRAFNKISRAVRRFTSRNLRRVGLWRTPVARRAVTVVAPPQQLFARNALASSVWAVAGVATLGALSFSPSASAVSDCDPINNTVNPGDPYSTSSSVGSLVFDVCDIVDDLTIVVNDTHVVSADGDDGSDFAAIEVVAWNDRDADHDSAANGFDDGASVFTGVDFGEASGNVTIDISADGQVSAFEAFGIHVIAEGDIAEAASNDSIGVSHTLHSHTLYANQAATDGDIAITLDGLVSVDAVHDIDSSTWLGGVYANAQRDIEFAFDKNVGGEDDDDDNTGEVSVRGGGDVEVSWESLGGEDGVTARGIAAYGDETVNVGGVEAESSTLTVDVDLYGATVDVYAAGVRAESDFGDVYVDNISVVADATGDETGTVQALGVLAHAEAATRTAELKDATVSAIVRGDEVGLVDALAADMSAEYVAVVDSALSASAHLVADSGSYAVNVYGLYVDDDAESVDELTVSGTEDAYTSISAAAGVNVGNAVNSLTAEVDVTAVGVYAEVDDAINMSFTNVSVMVGQVDAETGVPLYDDEDELLPAIVAVSEGVTPSRLSDIDINASGLDLDLETDAVIDLDYVNVDVDIAAKATGGSPAGLSDVRVYAYGIYAEFDDDGTLTLDDSDVAVNVVVATDDISFVEATGIYVEHGGAYVEMLLEDTDITVTASMSLLADVAGESLAGTADELDGTVFGFEAQESDWSDRIHLDGVGIDVALNQTFDGALAGDADADVVGLDAQTDSITMRDTEITASHRVDGATAARDIEQGDDISSNAFVTAVQLEADYVDLEGVQALARGEVDLGGSEVSANIYAETVAVGIDLVSWAGEEAVSLADVQGYAEIDAKGTAVAEAGEDGSVRFDLYAYGIDITDDGVADAFLIDEHSVGAAKIAAVAEADIAVEVIADATGLRIDGAGVRASSIDLTDVTGLASVYVESDAADYNFVGVDASGMYVEAITMELDRVDARGYAKVTVDGDSTGKDADALVFVDVVGLYAEAYGDMTIEQSQFAAEAVVSVENIEKYVAESDSPVNVHVNALDLTLNAVDADASLSGLEVTVDAALSIDDISMELMGDFSKYGMYYGMDLADADIVGIDFSVDFNGDSDLEVAGRVDFDDVVVSSESVTLAASGALGGGLFGSGEDSVSLELTQWADINESELLDLDVAGIEVRGDLVVDDSGLSPEYDALDVGMSDVEVDFADVSATVMGGSVAYFVGGEDIVGNALASADVVGINIGSESAAGQLNNGFYAEIGDVALDNVRVYLDDVTVAVGGSQVLVLEGEDSPGTKYVGQNHLVSGDVWGIAIDSNHGDIRLDDVTVATEVTGYAAGFSVVQVQADNATVASQGNDIVSVDSVGINLIGEQEITLSYGDVTVTGNAELSGVALSGAGGTDGFVAYHFDNDGIDLELTGVEIDGDDSATLGSVEQTSVSLFANAHANGYAVVGIGEDIALPFFGNNDAVDNDGEVIEVSLDGVRLYSVDEAQMSGVDITLVSDASLQPKYEGGEVVELFGYGEAAEIPLVAITGDDVLEVQAEGLYVEADVIDISGLTVDVTVTNLVGSADDELAAASAAGSLDDIFDVNIDGVDIESYSEGAVSLVDFDITVSESNTLKAALAYAENDLVDSDATGLELDHGGGSLTTVKDIASNGIARGDDEWSIDLLNHHQLTAVAGEYFGGGALFGFIGSAGGVRAQDDLVDAVAEGIDASADGLFVLGGADAGEFVAVRNVIDVDAYGEMSTTFGDGFELSAYAVDINAGEITVNQLTVENTIDVYTNGDIDADGEMVYAESRALDLNAEVITLTDVALLNQLKVNIEGYASAGSEVVYAEMVDSTIDGNSVTLTRVESRVVVDIDINAADLGADDSAVTAGNDLVELENVFALDVGNGGDELVASELYVALDVDVDVTGSAYADADTIFMSSDEIAAAVFYSNDSIDLDDVTAKVDMNLNTGAYVEAHDEEIDVNSVRALDFNANELDLETFDVDMTIDASADSVYAEVFVTAVGIGADDVSDSVKISGGSVDIHLTGYANAADAGEGDDAVYLEATGVWSSATYTSMHDVDIDVELHGSAYDSMGYVETWAYGAWISGADLASVSVGADNAIAVKATSVGGMNEAYAEALTITADHLLNNEDAVSLSIAGTVSAAAYAEGGTADANAISITTYGGGEQGLGGLEANDLVIANSGTISAYAEGDSVFARALYVDVIQGEDYASQEVVIDNLDGGIISATVGAVDGYGTAIEVVSDEAVTITNDGTITGRILTGSGDDLLTNNSANTWNAFGVSDFGDGDDVINNTATGRIVMTNATIDLGTFDDAGVYTDGNEFTNAGLIEVVGDNTIDMGEGYSESSVSNPNALVNSGHIDFTDSDGSTDDSLMVYGDFYSDGGELTVDIDGGAELSDMLSISGDLTGTTVVNAILHSVPHGQESFAVQVVNVEGDQTGDIEVGDVTIADDHLFDWDINRSWNLDSGDDNDGWLSLSIESLSDAGVTLTSIAPALQSMWQQSIGTLAQREGVNRHQDGNVGLWVRGFNSSGDLDVDNSYDTRASIAMDVDGSEVGIDFALGDKVKVGLFAGTSNGDFDLNHGSGAGQIDGDMIGAFVQLRTGGLLVDFSYREMDVDGDVRSGVVSQEVKGDISGYNLELAYTFQLDSGLRIEPQLQSTSGKISLDNLADVATTYGYFTQVDADSHNTRFGVMLSRDYVDGDNTWTPHLALSTIDQADGSNDYEINGLAGTADTSGNSLLLEAGISGKVGNAVFFGGVNYLDGGVNDAQVAGQLGIKYRF</sequence>
<accession>A0A4Y8UGA3</accession>
<dbReference type="Gene3D" id="2.40.128.130">
    <property type="entry name" value="Autotransporter beta-domain"/>
    <property type="match status" value="1"/>
</dbReference>
<evidence type="ECO:0000313" key="4">
    <source>
        <dbReference type="Proteomes" id="UP000298133"/>
    </source>
</evidence>